<reference evidence="2 3" key="1">
    <citation type="submission" date="2023-02" db="EMBL/GenBank/DDBJ databases">
        <title>Gemone sequence of Telluria chitinolytica ACM 3522T.</title>
        <authorList>
            <person name="Frediansyah A."/>
            <person name="Miess H."/>
            <person name="Gross H."/>
        </authorList>
    </citation>
    <scope>NUCLEOTIDE SEQUENCE [LARGE SCALE GENOMIC DNA]</scope>
    <source>
        <strain evidence="2 3">ACM 3522</strain>
    </source>
</reference>
<keyword evidence="3" id="KW-1185">Reference proteome</keyword>
<accession>A0ABY8BA22</accession>
<organism evidence="2 3">
    <name type="scientific">Pseudoduganella chitinolytica</name>
    <dbReference type="NCBI Taxonomy" id="34070"/>
    <lineage>
        <taxon>Bacteria</taxon>
        <taxon>Pseudomonadati</taxon>
        <taxon>Pseudomonadota</taxon>
        <taxon>Betaproteobacteria</taxon>
        <taxon>Burkholderiales</taxon>
        <taxon>Oxalobacteraceae</taxon>
        <taxon>Telluria group</taxon>
        <taxon>Pseudoduganella</taxon>
    </lineage>
</organism>
<evidence type="ECO:0008006" key="4">
    <source>
        <dbReference type="Google" id="ProtNLM"/>
    </source>
</evidence>
<sequence length="180" mass="19059">MKLTKRAAAMAGLMSAAALPGSALAVTFELGRGHFVIHMDDTVETFQVVALDVPGSCTPSLAVVDRGDGTFEIRSGAPHCQGDRYGKPYGEPYGELRLNPAWSRTLHVNMAAGQIDFAGSAVRQLATVHARVRAGDIFGLPGVRRSWLFGAQLDARLRPEGVTLRTELGAGQISLAASSQ</sequence>
<proteinExistence type="predicted"/>
<evidence type="ECO:0000313" key="2">
    <source>
        <dbReference type="EMBL" id="WEF31597.1"/>
    </source>
</evidence>
<dbReference type="Proteomes" id="UP001216510">
    <property type="component" value="Chromosome"/>
</dbReference>
<name>A0ABY8BA22_9BURK</name>
<dbReference type="RefSeq" id="WP_277414367.1">
    <property type="nucleotide sequence ID" value="NZ_CP119083.1"/>
</dbReference>
<gene>
    <name evidence="2" type="ORF">PX653_19340</name>
</gene>
<evidence type="ECO:0000256" key="1">
    <source>
        <dbReference type="SAM" id="SignalP"/>
    </source>
</evidence>
<evidence type="ECO:0000313" key="3">
    <source>
        <dbReference type="Proteomes" id="UP001216510"/>
    </source>
</evidence>
<dbReference type="EMBL" id="CP119083">
    <property type="protein sequence ID" value="WEF31597.1"/>
    <property type="molecule type" value="Genomic_DNA"/>
</dbReference>
<protein>
    <recommendedName>
        <fullName evidence="4">DUF4402 domain-containing protein</fullName>
    </recommendedName>
</protein>
<feature type="chain" id="PRO_5046133696" description="DUF4402 domain-containing protein" evidence="1">
    <location>
        <begin position="26"/>
        <end position="180"/>
    </location>
</feature>
<feature type="signal peptide" evidence="1">
    <location>
        <begin position="1"/>
        <end position="25"/>
    </location>
</feature>
<keyword evidence="1" id="KW-0732">Signal</keyword>